<dbReference type="Proteomes" id="UP001057402">
    <property type="component" value="Chromosome 6"/>
</dbReference>
<protein>
    <submittedName>
        <fullName evidence="1">Uncharacterized protein</fullName>
    </submittedName>
</protein>
<accession>A0ACB9QLH1</accession>
<keyword evidence="2" id="KW-1185">Reference proteome</keyword>
<evidence type="ECO:0000313" key="1">
    <source>
        <dbReference type="EMBL" id="KAI4365989.1"/>
    </source>
</evidence>
<reference evidence="2" key="1">
    <citation type="journal article" date="2023" name="Front. Plant Sci.">
        <title>Chromosomal-level genome assembly of Melastoma candidum provides insights into trichome evolution.</title>
        <authorList>
            <person name="Zhong Y."/>
            <person name="Wu W."/>
            <person name="Sun C."/>
            <person name="Zou P."/>
            <person name="Liu Y."/>
            <person name="Dai S."/>
            <person name="Zhou R."/>
        </authorList>
    </citation>
    <scope>NUCLEOTIDE SEQUENCE [LARGE SCALE GENOMIC DNA]</scope>
</reference>
<organism evidence="1 2">
    <name type="scientific">Melastoma candidum</name>
    <dbReference type="NCBI Taxonomy" id="119954"/>
    <lineage>
        <taxon>Eukaryota</taxon>
        <taxon>Viridiplantae</taxon>
        <taxon>Streptophyta</taxon>
        <taxon>Embryophyta</taxon>
        <taxon>Tracheophyta</taxon>
        <taxon>Spermatophyta</taxon>
        <taxon>Magnoliopsida</taxon>
        <taxon>eudicotyledons</taxon>
        <taxon>Gunneridae</taxon>
        <taxon>Pentapetalae</taxon>
        <taxon>rosids</taxon>
        <taxon>malvids</taxon>
        <taxon>Myrtales</taxon>
        <taxon>Melastomataceae</taxon>
        <taxon>Melastomatoideae</taxon>
        <taxon>Melastomateae</taxon>
        <taxon>Melastoma</taxon>
    </lineage>
</organism>
<comment type="caution">
    <text evidence="1">The sequence shown here is derived from an EMBL/GenBank/DDBJ whole genome shotgun (WGS) entry which is preliminary data.</text>
</comment>
<evidence type="ECO:0000313" key="2">
    <source>
        <dbReference type="Proteomes" id="UP001057402"/>
    </source>
</evidence>
<name>A0ACB9QLH1_9MYRT</name>
<dbReference type="EMBL" id="CM042885">
    <property type="protein sequence ID" value="KAI4365989.1"/>
    <property type="molecule type" value="Genomic_DNA"/>
</dbReference>
<gene>
    <name evidence="1" type="ORF">MLD38_021920</name>
</gene>
<sequence length="89" mass="10165">MISQAPIQVKLLVDNKSAIALSKNPVHHDRSKHIDTKFHFIRECIEDGKVKVKHIGTNRQLADILTKALGRVKFVEMRQKLGVVQVQRD</sequence>
<proteinExistence type="predicted"/>